<dbReference type="InterPro" id="IPR002888">
    <property type="entry name" value="2Fe-2S-bd"/>
</dbReference>
<dbReference type="PROSITE" id="PS00197">
    <property type="entry name" value="2FE2S_FER_1"/>
    <property type="match status" value="1"/>
</dbReference>
<keyword evidence="4" id="KW-0408">Iron</keyword>
<feature type="domain" description="2Fe-2S ferredoxin-type" evidence="6">
    <location>
        <begin position="55"/>
        <end position="131"/>
    </location>
</feature>
<dbReference type="Pfam" id="PF01799">
    <property type="entry name" value="Fer2_2"/>
    <property type="match status" value="1"/>
</dbReference>
<name>A0A381P446_9ZZZZ</name>
<evidence type="ECO:0000256" key="3">
    <source>
        <dbReference type="ARBA" id="ARBA00023002"/>
    </source>
</evidence>
<dbReference type="SUPFAM" id="SSF54292">
    <property type="entry name" value="2Fe-2S ferredoxin-like"/>
    <property type="match status" value="1"/>
</dbReference>
<dbReference type="GO" id="GO:0046872">
    <property type="term" value="F:metal ion binding"/>
    <property type="evidence" value="ECO:0007669"/>
    <property type="project" value="UniProtKB-KW"/>
</dbReference>
<dbReference type="InterPro" id="IPR051452">
    <property type="entry name" value="Diverse_Oxidoreductases"/>
</dbReference>
<evidence type="ECO:0000256" key="2">
    <source>
        <dbReference type="ARBA" id="ARBA00022723"/>
    </source>
</evidence>
<protein>
    <recommendedName>
        <fullName evidence="6">2Fe-2S ferredoxin-type domain-containing protein</fullName>
    </recommendedName>
</protein>
<keyword evidence="3" id="KW-0560">Oxidoreductase</keyword>
<dbReference type="Pfam" id="PF00111">
    <property type="entry name" value="Fer2"/>
    <property type="match status" value="1"/>
</dbReference>
<dbReference type="SUPFAM" id="SSF47741">
    <property type="entry name" value="CO dehydrogenase ISP C-domain like"/>
    <property type="match status" value="1"/>
</dbReference>
<dbReference type="PROSITE" id="PS51085">
    <property type="entry name" value="2FE2S_FER_2"/>
    <property type="match status" value="1"/>
</dbReference>
<gene>
    <name evidence="7" type="ORF">METZ01_LOCUS14061</name>
</gene>
<evidence type="ECO:0000256" key="5">
    <source>
        <dbReference type="ARBA" id="ARBA00023014"/>
    </source>
</evidence>
<keyword evidence="2" id="KW-0479">Metal-binding</keyword>
<proteinExistence type="predicted"/>
<dbReference type="Gene3D" id="3.10.20.30">
    <property type="match status" value="1"/>
</dbReference>
<dbReference type="InterPro" id="IPR001041">
    <property type="entry name" value="2Fe-2S_ferredoxin-type"/>
</dbReference>
<dbReference type="Gene3D" id="1.10.150.120">
    <property type="entry name" value="[2Fe-2S]-binding domain"/>
    <property type="match status" value="1"/>
</dbReference>
<dbReference type="InterPro" id="IPR006058">
    <property type="entry name" value="2Fe2S_fd_BS"/>
</dbReference>
<dbReference type="EMBL" id="UINC01000788">
    <property type="protein sequence ID" value="SUZ61207.1"/>
    <property type="molecule type" value="Genomic_DNA"/>
</dbReference>
<organism evidence="7">
    <name type="scientific">marine metagenome</name>
    <dbReference type="NCBI Taxonomy" id="408172"/>
    <lineage>
        <taxon>unclassified sequences</taxon>
        <taxon>metagenomes</taxon>
        <taxon>ecological metagenomes</taxon>
    </lineage>
</organism>
<reference evidence="7" key="1">
    <citation type="submission" date="2018-05" db="EMBL/GenBank/DDBJ databases">
        <authorList>
            <person name="Lanie J.A."/>
            <person name="Ng W.-L."/>
            <person name="Kazmierczak K.M."/>
            <person name="Andrzejewski T.M."/>
            <person name="Davidsen T.M."/>
            <person name="Wayne K.J."/>
            <person name="Tettelin H."/>
            <person name="Glass J.I."/>
            <person name="Rusch D."/>
            <person name="Podicherti R."/>
            <person name="Tsui H.-C.T."/>
            <person name="Winkler M.E."/>
        </authorList>
    </citation>
    <scope>NUCLEOTIDE SEQUENCE</scope>
</reference>
<evidence type="ECO:0000256" key="4">
    <source>
        <dbReference type="ARBA" id="ARBA00023004"/>
    </source>
</evidence>
<keyword evidence="5" id="KW-0411">Iron-sulfur</keyword>
<dbReference type="GO" id="GO:0016491">
    <property type="term" value="F:oxidoreductase activity"/>
    <property type="evidence" value="ECO:0007669"/>
    <property type="project" value="UniProtKB-KW"/>
</dbReference>
<sequence length="207" mass="22124">MTDHCDFCPPEPSGRVSRRDFIKGVIASGVTVSSIAYVPATWAQSMAGPPGGVERLLSLNVNGQIRRVDVLPNETLAMTLRYKLGLTGTKLGCDRAECGACTVMIDDVAHYSCSTLTHRVRGRQIITVEGLESPSGELHPVQQAFIDELGPQCGFCTPGQVMSAVALLKANPNPSLQETREAMAGNLCRCGAYDHYLNGVMRAASGE</sequence>
<dbReference type="InterPro" id="IPR036010">
    <property type="entry name" value="2Fe-2S_ferredoxin-like_sf"/>
</dbReference>
<evidence type="ECO:0000313" key="7">
    <source>
        <dbReference type="EMBL" id="SUZ61207.1"/>
    </source>
</evidence>
<evidence type="ECO:0000259" key="6">
    <source>
        <dbReference type="PROSITE" id="PS51085"/>
    </source>
</evidence>
<dbReference type="PROSITE" id="PS51318">
    <property type="entry name" value="TAT"/>
    <property type="match status" value="1"/>
</dbReference>
<dbReference type="PANTHER" id="PTHR44379">
    <property type="entry name" value="OXIDOREDUCTASE WITH IRON-SULFUR SUBUNIT"/>
    <property type="match status" value="1"/>
</dbReference>
<dbReference type="InterPro" id="IPR036884">
    <property type="entry name" value="2Fe-2S-bd_dom_sf"/>
</dbReference>
<evidence type="ECO:0000256" key="1">
    <source>
        <dbReference type="ARBA" id="ARBA00022714"/>
    </source>
</evidence>
<accession>A0A381P446</accession>
<dbReference type="InterPro" id="IPR012675">
    <property type="entry name" value="Beta-grasp_dom_sf"/>
</dbReference>
<keyword evidence="1" id="KW-0001">2Fe-2S</keyword>
<dbReference type="GO" id="GO:0051537">
    <property type="term" value="F:2 iron, 2 sulfur cluster binding"/>
    <property type="evidence" value="ECO:0007669"/>
    <property type="project" value="UniProtKB-KW"/>
</dbReference>
<dbReference type="InterPro" id="IPR006311">
    <property type="entry name" value="TAT_signal"/>
</dbReference>
<dbReference type="AlphaFoldDB" id="A0A381P446"/>
<dbReference type="PANTHER" id="PTHR44379:SF2">
    <property type="entry name" value="BLR6218 PROTEIN"/>
    <property type="match status" value="1"/>
</dbReference>